<feature type="domain" description="Helicase C-terminal" evidence="4">
    <location>
        <begin position="453"/>
        <end position="601"/>
    </location>
</feature>
<evidence type="ECO:0008006" key="7">
    <source>
        <dbReference type="Google" id="ProtNLM"/>
    </source>
</evidence>
<feature type="region of interest" description="Disordered" evidence="2">
    <location>
        <begin position="382"/>
        <end position="417"/>
    </location>
</feature>
<evidence type="ECO:0000259" key="4">
    <source>
        <dbReference type="PROSITE" id="PS51194"/>
    </source>
</evidence>
<dbReference type="InterPro" id="IPR014001">
    <property type="entry name" value="Helicase_ATP-bd"/>
</dbReference>
<evidence type="ECO:0000256" key="2">
    <source>
        <dbReference type="SAM" id="MobiDB-lite"/>
    </source>
</evidence>
<keyword evidence="1" id="KW-0378">Hydrolase</keyword>
<dbReference type="InterPro" id="IPR024975">
    <property type="entry name" value="NOV_C"/>
</dbReference>
<evidence type="ECO:0000259" key="3">
    <source>
        <dbReference type="PROSITE" id="PS51192"/>
    </source>
</evidence>
<dbReference type="RefSeq" id="WP_344587545.1">
    <property type="nucleotide sequence ID" value="NZ_BAAARW010000004.1"/>
</dbReference>
<feature type="compositionally biased region" description="Basic and acidic residues" evidence="2">
    <location>
        <begin position="401"/>
        <end position="417"/>
    </location>
</feature>
<evidence type="ECO:0000313" key="6">
    <source>
        <dbReference type="Proteomes" id="UP001501231"/>
    </source>
</evidence>
<dbReference type="SMART" id="SM00487">
    <property type="entry name" value="DEXDc"/>
    <property type="match status" value="1"/>
</dbReference>
<name>A0ABN3IKU1_9ACTN</name>
<organism evidence="5 6">
    <name type="scientific">Actinomadura vinacea</name>
    <dbReference type="NCBI Taxonomy" id="115336"/>
    <lineage>
        <taxon>Bacteria</taxon>
        <taxon>Bacillati</taxon>
        <taxon>Actinomycetota</taxon>
        <taxon>Actinomycetes</taxon>
        <taxon>Streptosporangiales</taxon>
        <taxon>Thermomonosporaceae</taxon>
        <taxon>Actinomadura</taxon>
    </lineage>
</organism>
<dbReference type="InterPro" id="IPR027417">
    <property type="entry name" value="P-loop_NTPase"/>
</dbReference>
<protein>
    <recommendedName>
        <fullName evidence="7">Helicase</fullName>
    </recommendedName>
</protein>
<dbReference type="Pfam" id="PF13020">
    <property type="entry name" value="NOV_C"/>
    <property type="match status" value="1"/>
</dbReference>
<evidence type="ECO:0000256" key="1">
    <source>
        <dbReference type="ARBA" id="ARBA00022801"/>
    </source>
</evidence>
<dbReference type="CDD" id="cd18793">
    <property type="entry name" value="SF2_C_SNF"/>
    <property type="match status" value="1"/>
</dbReference>
<dbReference type="InterPro" id="IPR000330">
    <property type="entry name" value="SNF2_N"/>
</dbReference>
<proteinExistence type="predicted"/>
<dbReference type="PROSITE" id="PS51194">
    <property type="entry name" value="HELICASE_CTER"/>
    <property type="match status" value="1"/>
</dbReference>
<dbReference type="PANTHER" id="PTHR10799">
    <property type="entry name" value="SNF2/RAD54 HELICASE FAMILY"/>
    <property type="match status" value="1"/>
</dbReference>
<dbReference type="SUPFAM" id="SSF52540">
    <property type="entry name" value="P-loop containing nucleoside triphosphate hydrolases"/>
    <property type="match status" value="2"/>
</dbReference>
<dbReference type="SMART" id="SM00490">
    <property type="entry name" value="HELICc"/>
    <property type="match status" value="1"/>
</dbReference>
<gene>
    <name evidence="5" type="ORF">GCM10010191_12530</name>
</gene>
<dbReference type="Gene3D" id="3.40.50.300">
    <property type="entry name" value="P-loop containing nucleotide triphosphate hydrolases"/>
    <property type="match status" value="1"/>
</dbReference>
<accession>A0ABN3IKU1</accession>
<keyword evidence="6" id="KW-1185">Reference proteome</keyword>
<sequence>MAELFEPGRRVRLPRGPGGWLTVDYARPADAGGWILYVAPEGEETFSKVTLTAEEAAQVEVLSTDGRGSSSGALAGLWTAWMAAATTDPVVGPPPATPLRPYIHQHDAVYGAMLPQPRLRFLLADEPGTGKTVMAGLYLREMRRLGFVRRALVVAPAGLVSKWQADFDRFFGGGLRRITASTVREDALELGHDLWVVSLELAAVNVAVQEAILPDRAGWDLVVFDEAHRLTPTARSFHRVGRLLTRGTSRVLLMTATPHRGSEWFFRHLLHLVDPEVYPDPGDDPKQPLTPLRPGSIHFLRRMKEDLVDHDGTTLLFKKRRAANFRVPLSAEEFEVYTRALTVVDDFFPAQARALARMVYGKRTASSLYALARTLERRLTGMGSRSPVEAAAEADPDEEDLAARDEASVVHADSRSPRAEKAAIRPLLDRIAKLLSAPEHTPSKWTTLVDRCLIGNGVVPGGRDQAVIFTEYADTAEWIVDRLTEGGFSARTYSGRRSHAERDEVRAAFMSGDFQVIVSTDAGNEGIDLQVAHILINYDIPWSLVRLEQRMGRIHRVGQKRDVELYNLVATETREGDTLHKLLENFVSAANQLNGRMFDSLSLVAELAAIPYEEWLRTLYGDDELERGEVVAAVDRISSASLRRRAEAARAQESELASGVNVVAGLAHIQRSALEQLNPAIVNAYLRRLDAAEVLHARPTAAGEDIMLLESAKPFPKALGGGSRVLIHTGAFTSHGEAPTPGISLEPGERGFSELVTMASEDLAADVHRGATVEDPTAAIPYELLAFSTSLRSPGSRTPTSWSVLIRVDGAGRTRRVRWESLANLRPCDHDPLPPDAVAARVAESEARRLLNAEVRQQTEARRHWYAAAKRELSNLPVDLTLDIADRAERIALRDRLTTSAERRLRQLEELCQLEAAPLRMVARLRVVPPVVDDITPERRQADTIAVDHVNSLLERDGWQVEDVRDEERGFDLRIVRDERQHLVTALGTWHSADAEGLVMSGDEMLLAAQHRDDYLLYVVESCHDGRGSLYGLFSDPVAVFADVIRGEAMTRIPGRTLRSAREKLRNSPKLGTELENP</sequence>
<dbReference type="InterPro" id="IPR001650">
    <property type="entry name" value="Helicase_C-like"/>
</dbReference>
<dbReference type="Proteomes" id="UP001501231">
    <property type="component" value="Unassembled WGS sequence"/>
</dbReference>
<dbReference type="EMBL" id="BAAARW010000004">
    <property type="protein sequence ID" value="GAA2406036.1"/>
    <property type="molecule type" value="Genomic_DNA"/>
</dbReference>
<evidence type="ECO:0000313" key="5">
    <source>
        <dbReference type="EMBL" id="GAA2406036.1"/>
    </source>
</evidence>
<comment type="caution">
    <text evidence="5">The sequence shown here is derived from an EMBL/GenBank/DDBJ whole genome shotgun (WGS) entry which is preliminary data.</text>
</comment>
<dbReference type="Pfam" id="PF00176">
    <property type="entry name" value="SNF2-rel_dom"/>
    <property type="match status" value="1"/>
</dbReference>
<dbReference type="InterPro" id="IPR049730">
    <property type="entry name" value="SNF2/RAD54-like_C"/>
</dbReference>
<dbReference type="Pfam" id="PF00271">
    <property type="entry name" value="Helicase_C"/>
    <property type="match status" value="1"/>
</dbReference>
<reference evidence="5 6" key="1">
    <citation type="journal article" date="2019" name="Int. J. Syst. Evol. Microbiol.">
        <title>The Global Catalogue of Microorganisms (GCM) 10K type strain sequencing project: providing services to taxonomists for standard genome sequencing and annotation.</title>
        <authorList>
            <consortium name="The Broad Institute Genomics Platform"/>
            <consortium name="The Broad Institute Genome Sequencing Center for Infectious Disease"/>
            <person name="Wu L."/>
            <person name="Ma J."/>
        </authorList>
    </citation>
    <scope>NUCLEOTIDE SEQUENCE [LARGE SCALE GENOMIC DNA]</scope>
    <source>
        <strain evidence="5 6">JCM 3325</strain>
    </source>
</reference>
<feature type="domain" description="Helicase ATP-binding" evidence="3">
    <location>
        <begin position="112"/>
        <end position="276"/>
    </location>
</feature>
<dbReference type="PROSITE" id="PS51192">
    <property type="entry name" value="HELICASE_ATP_BIND_1"/>
    <property type="match status" value="1"/>
</dbReference>
<dbReference type="InterPro" id="IPR038718">
    <property type="entry name" value="SNF2-like_sf"/>
</dbReference>
<dbReference type="Gene3D" id="3.40.50.10810">
    <property type="entry name" value="Tandem AAA-ATPase domain"/>
    <property type="match status" value="1"/>
</dbReference>